<name>A0A1M2VGG0_TRAPU</name>
<comment type="similarity">
    <text evidence="1">Belongs to the peptidase S33 family.</text>
</comment>
<feature type="domain" description="AB hydrolase-1" evidence="3">
    <location>
        <begin position="33"/>
        <end position="255"/>
    </location>
</feature>
<evidence type="ECO:0000256" key="1">
    <source>
        <dbReference type="ARBA" id="ARBA00010088"/>
    </source>
</evidence>
<dbReference type="InterPro" id="IPR050266">
    <property type="entry name" value="AB_hydrolase_sf"/>
</dbReference>
<sequence length="303" mass="34336">MEGFIEFKVNGVDTPCKTWYKVFGHLKPKSRRPLVVLHGGPGIPHNYLLSLADLTDTYDIPVVLYDQLGNGKSTHLRDKMGNTSFWTEKLFIAQLEGLLDHLGIRHNFDLLGHSWGGMLGARYATSHPPGLKNLVLSSAPASMELWMEAANKLRAQLPQDVQDTLDKHEAAGTTDSKEYQGAVMIFYSRHLCRLDPTPQDVQDVFQLLDEDGTVYKTMIGPSEFHVTGSLKDWSIMDNIHHISVPTLLLNGRYDEAQDSVVVPYFHGMQKVRWYTFAESSDMPMWEERETYMQLVGDFLLHGL</sequence>
<dbReference type="OrthoDB" id="190201at2759"/>
<dbReference type="PANTHER" id="PTHR43798:SF33">
    <property type="entry name" value="HYDROLASE, PUTATIVE (AFU_ORTHOLOGUE AFUA_2G14860)-RELATED"/>
    <property type="match status" value="1"/>
</dbReference>
<dbReference type="InterPro" id="IPR005945">
    <property type="entry name" value="Pro_imino_pep"/>
</dbReference>
<dbReference type="SUPFAM" id="SSF53474">
    <property type="entry name" value="alpha/beta-Hydrolases"/>
    <property type="match status" value="1"/>
</dbReference>
<dbReference type="PRINTS" id="PR00793">
    <property type="entry name" value="PROAMNOPTASE"/>
</dbReference>
<dbReference type="GO" id="GO:0006508">
    <property type="term" value="P:proteolysis"/>
    <property type="evidence" value="ECO:0007669"/>
    <property type="project" value="InterPro"/>
</dbReference>
<accession>A0A1M2VGG0</accession>
<evidence type="ECO:0000313" key="5">
    <source>
        <dbReference type="Proteomes" id="UP000184267"/>
    </source>
</evidence>
<dbReference type="Gene3D" id="3.40.50.1820">
    <property type="entry name" value="alpha/beta hydrolase"/>
    <property type="match status" value="1"/>
</dbReference>
<dbReference type="GO" id="GO:0016020">
    <property type="term" value="C:membrane"/>
    <property type="evidence" value="ECO:0007669"/>
    <property type="project" value="TreeGrafter"/>
</dbReference>
<dbReference type="OMA" id="CRIDPLP"/>
<dbReference type="STRING" id="154538.A0A1M2VGG0"/>
<dbReference type="EMBL" id="MNAD01001287">
    <property type="protein sequence ID" value="OJT06637.1"/>
    <property type="molecule type" value="Genomic_DNA"/>
</dbReference>
<comment type="caution">
    <text evidence="4">The sequence shown here is derived from an EMBL/GenBank/DDBJ whole genome shotgun (WGS) entry which is preliminary data.</text>
</comment>
<protein>
    <submittedName>
        <fullName evidence="4">L-amino acid amidase</fullName>
    </submittedName>
</protein>
<dbReference type="NCBIfam" id="TIGR01250">
    <property type="entry name" value="pro_imino_pep_2"/>
    <property type="match status" value="1"/>
</dbReference>
<dbReference type="InterPro" id="IPR002410">
    <property type="entry name" value="Peptidase_S33"/>
</dbReference>
<reference evidence="4 5" key="1">
    <citation type="submission" date="2016-10" db="EMBL/GenBank/DDBJ databases">
        <title>Genome sequence of the basidiomycete white-rot fungus Trametes pubescens.</title>
        <authorList>
            <person name="Makela M.R."/>
            <person name="Granchi Z."/>
            <person name="Peng M."/>
            <person name="De Vries R.P."/>
            <person name="Grigoriev I."/>
            <person name="Riley R."/>
            <person name="Hilden K."/>
        </authorList>
    </citation>
    <scope>NUCLEOTIDE SEQUENCE [LARGE SCALE GENOMIC DNA]</scope>
    <source>
        <strain evidence="4 5">FBCC735</strain>
    </source>
</reference>
<organism evidence="4 5">
    <name type="scientific">Trametes pubescens</name>
    <name type="common">White-rot fungus</name>
    <dbReference type="NCBI Taxonomy" id="154538"/>
    <lineage>
        <taxon>Eukaryota</taxon>
        <taxon>Fungi</taxon>
        <taxon>Dikarya</taxon>
        <taxon>Basidiomycota</taxon>
        <taxon>Agaricomycotina</taxon>
        <taxon>Agaricomycetes</taxon>
        <taxon>Polyporales</taxon>
        <taxon>Polyporaceae</taxon>
        <taxon>Trametes</taxon>
    </lineage>
</organism>
<dbReference type="InterPro" id="IPR000073">
    <property type="entry name" value="AB_hydrolase_1"/>
</dbReference>
<proteinExistence type="inferred from homology"/>
<keyword evidence="5" id="KW-1185">Reference proteome</keyword>
<dbReference type="InterPro" id="IPR029058">
    <property type="entry name" value="AB_hydrolase_fold"/>
</dbReference>
<evidence type="ECO:0000256" key="2">
    <source>
        <dbReference type="ARBA" id="ARBA00022801"/>
    </source>
</evidence>
<dbReference type="GO" id="GO:0008233">
    <property type="term" value="F:peptidase activity"/>
    <property type="evidence" value="ECO:0007669"/>
    <property type="project" value="InterPro"/>
</dbReference>
<gene>
    <name evidence="4" type="ORF">TRAPUB_2495</name>
</gene>
<dbReference type="Pfam" id="PF00561">
    <property type="entry name" value="Abhydrolase_1"/>
    <property type="match status" value="1"/>
</dbReference>
<evidence type="ECO:0000259" key="3">
    <source>
        <dbReference type="Pfam" id="PF00561"/>
    </source>
</evidence>
<dbReference type="AlphaFoldDB" id="A0A1M2VGG0"/>
<dbReference type="PANTHER" id="PTHR43798">
    <property type="entry name" value="MONOACYLGLYCEROL LIPASE"/>
    <property type="match status" value="1"/>
</dbReference>
<evidence type="ECO:0000313" key="4">
    <source>
        <dbReference type="EMBL" id="OJT06637.1"/>
    </source>
</evidence>
<keyword evidence="2" id="KW-0378">Hydrolase</keyword>
<dbReference type="Proteomes" id="UP000184267">
    <property type="component" value="Unassembled WGS sequence"/>
</dbReference>
<dbReference type="PIRSF" id="PIRSF005539">
    <property type="entry name" value="Pept_S33_TRI_F1"/>
    <property type="match status" value="1"/>
</dbReference>